<feature type="region of interest" description="Disordered" evidence="5">
    <location>
        <begin position="348"/>
        <end position="368"/>
    </location>
</feature>
<comment type="similarity">
    <text evidence="4">Belongs to the DONSON family.</text>
</comment>
<feature type="region of interest" description="Disordered" evidence="5">
    <location>
        <begin position="129"/>
        <end position="178"/>
    </location>
</feature>
<dbReference type="PANTHER" id="PTHR12972:SF0">
    <property type="entry name" value="PROTEIN DOWNSTREAM NEIGHBOR OF SON"/>
    <property type="match status" value="1"/>
</dbReference>
<feature type="region of interest" description="Disordered" evidence="5">
    <location>
        <begin position="1"/>
        <end position="95"/>
    </location>
</feature>
<feature type="compositionally biased region" description="Polar residues" evidence="5">
    <location>
        <begin position="130"/>
        <end position="145"/>
    </location>
</feature>
<accession>A0AAW1T2A2</accession>
<evidence type="ECO:0000256" key="5">
    <source>
        <dbReference type="SAM" id="MobiDB-lite"/>
    </source>
</evidence>
<dbReference type="GO" id="GO:0033260">
    <property type="term" value="P:nuclear DNA replication"/>
    <property type="evidence" value="ECO:0007669"/>
    <property type="project" value="TreeGrafter"/>
</dbReference>
<evidence type="ECO:0000256" key="3">
    <source>
        <dbReference type="ARBA" id="ARBA00023242"/>
    </source>
</evidence>
<keyword evidence="3" id="KW-0539">Nucleus</keyword>
<feature type="compositionally biased region" description="Polar residues" evidence="5">
    <location>
        <begin position="49"/>
        <end position="77"/>
    </location>
</feature>
<dbReference type="AlphaFoldDB" id="A0AAW1T2A2"/>
<evidence type="ECO:0000256" key="4">
    <source>
        <dbReference type="ARBA" id="ARBA00025806"/>
    </source>
</evidence>
<feature type="compositionally biased region" description="Basic and acidic residues" evidence="5">
    <location>
        <begin position="32"/>
        <end position="48"/>
    </location>
</feature>
<evidence type="ECO:0000313" key="6">
    <source>
        <dbReference type="EMBL" id="KAK9863258.1"/>
    </source>
</evidence>
<comment type="caution">
    <text evidence="6">The sequence shown here is derived from an EMBL/GenBank/DDBJ whole genome shotgun (WGS) entry which is preliminary data.</text>
</comment>
<gene>
    <name evidence="6" type="ORF">WJX84_002425</name>
</gene>
<keyword evidence="2" id="KW-0217">Developmental protein</keyword>
<evidence type="ECO:0000313" key="7">
    <source>
        <dbReference type="Proteomes" id="UP001485043"/>
    </source>
</evidence>
<dbReference type="InterPro" id="IPR024861">
    <property type="entry name" value="Donson"/>
</dbReference>
<feature type="compositionally biased region" description="Low complexity" evidence="5">
    <location>
        <begin position="155"/>
        <end position="173"/>
    </location>
</feature>
<dbReference type="Proteomes" id="UP001485043">
    <property type="component" value="Unassembled WGS sequence"/>
</dbReference>
<dbReference type="EMBL" id="JALJOV010000496">
    <property type="protein sequence ID" value="KAK9863258.1"/>
    <property type="molecule type" value="Genomic_DNA"/>
</dbReference>
<organism evidence="6 7">
    <name type="scientific">Apatococcus fuscideae</name>
    <dbReference type="NCBI Taxonomy" id="2026836"/>
    <lineage>
        <taxon>Eukaryota</taxon>
        <taxon>Viridiplantae</taxon>
        <taxon>Chlorophyta</taxon>
        <taxon>core chlorophytes</taxon>
        <taxon>Trebouxiophyceae</taxon>
        <taxon>Chlorellales</taxon>
        <taxon>Chlorellaceae</taxon>
        <taxon>Apatococcus</taxon>
    </lineage>
</organism>
<reference evidence="6 7" key="1">
    <citation type="journal article" date="2024" name="Nat. Commun.">
        <title>Phylogenomics reveals the evolutionary origins of lichenization in chlorophyte algae.</title>
        <authorList>
            <person name="Puginier C."/>
            <person name="Libourel C."/>
            <person name="Otte J."/>
            <person name="Skaloud P."/>
            <person name="Haon M."/>
            <person name="Grisel S."/>
            <person name="Petersen M."/>
            <person name="Berrin J.G."/>
            <person name="Delaux P.M."/>
            <person name="Dal Grande F."/>
            <person name="Keller J."/>
        </authorList>
    </citation>
    <scope>NUCLEOTIDE SEQUENCE [LARGE SCALE GENOMIC DNA]</scope>
    <source>
        <strain evidence="6 7">SAG 2523</strain>
    </source>
</reference>
<evidence type="ECO:0000256" key="1">
    <source>
        <dbReference type="ARBA" id="ARBA00004123"/>
    </source>
</evidence>
<evidence type="ECO:0000256" key="2">
    <source>
        <dbReference type="ARBA" id="ARBA00022473"/>
    </source>
</evidence>
<keyword evidence="7" id="KW-1185">Reference proteome</keyword>
<dbReference type="PANTHER" id="PTHR12972">
    <property type="entry name" value="DOWNSTREAM NEIGHBOR OF SON"/>
    <property type="match status" value="1"/>
</dbReference>
<dbReference type="GO" id="GO:0005634">
    <property type="term" value="C:nucleus"/>
    <property type="evidence" value="ECO:0007669"/>
    <property type="project" value="UniProtKB-SubCell"/>
</dbReference>
<protein>
    <submittedName>
        <fullName evidence="6">Uncharacterized protein</fullName>
    </submittedName>
</protein>
<name>A0AAW1T2A2_9CHLO</name>
<sequence length="558" mass="59936">MSGSLPGDKENVIPANFRLFSEGQQGGKRKERQTAQELRERMLRDQQEARVQQSKARGLERSQSALSDIWERSNSQPGFFPTRPQAAEEPGEPARKVTKFADVASRAEAKDTADDTFLSQGMVGALRASLSRQDAGSGTLTSTSIPPLDPGTSAQHPQQQVAQQPQGQPPQQQHLVCGQHPPMDWAMKTCLRFSSAEPLSLFQEAAEVSSQAAGQALNSFAASCVEGLDAQERWQAALMSWRHPAQPWPREAVAALQAACPQGPLLPERLAAWQEALRSLYQSLRNSSCNCFYLLPPAGSRQPFAVRFGGPGIAGCSAIHAAVSRSYTPLRTQLFSASHAAACTAPLAPPQPGKLKRSSSTSNSEGVPVWVGSGADGKPQSMLWFEGPRQVHGLFQFLFLEGQRVYGPDCDLPQLLAPVPFLGAAIHQLQPSVLGQASKGAGRVPRPHRSQISGCIPPWTLDRLCSCLQASSCTNFMVSIETDHVTAALQHVPPGSCQAPSATASDSSIAYGGCLDQGEAVRWRLRSQVPAGLVLKELQCEDGTFRAGFATPPVPSIR</sequence>
<proteinExistence type="inferred from homology"/>
<comment type="subcellular location">
    <subcellularLocation>
        <location evidence="1">Nucleus</location>
    </subcellularLocation>
</comment>